<dbReference type="CDD" id="cd06579">
    <property type="entry name" value="TM_PBP1_transp_AraH_like"/>
    <property type="match status" value="1"/>
</dbReference>
<feature type="transmembrane region" description="Helical" evidence="6">
    <location>
        <begin position="183"/>
        <end position="201"/>
    </location>
</feature>
<feature type="transmembrane region" description="Helical" evidence="6">
    <location>
        <begin position="311"/>
        <end position="329"/>
    </location>
</feature>
<sequence>MDRERVNTFLLNYALYIILGLLILIVIIIDPSFLSVNNFTNILTQASTRGILALGVAGMIVLAGTDLSAGRIVGTCAAISASLVQSVNYASRMYPQIVQDLPIIVPLLVSIIVAVLFSMLNGFGVAKLNLHAFIVSLGTQLIAFGVTCIYINSQKGGAQAISTFNETFLNFVNGSFNIFGFRLPYLICYFALAAVVMWVVWNKTTLGKNMFAIGGNKEAAAVSGINIARNIMGIYIVGGILYGIAAFLEAGRIQSVNTGTGLNYDLDAISGCVIGGVSFSGGVGTIPGVVIGVVILQAINYSLNFLGVNPYLQYIIKGLIIILAVSIDVRKYLAKK</sequence>
<dbReference type="Pfam" id="PF02653">
    <property type="entry name" value="BPD_transp_2"/>
    <property type="match status" value="1"/>
</dbReference>
<feature type="transmembrane region" description="Helical" evidence="6">
    <location>
        <begin position="227"/>
        <end position="248"/>
    </location>
</feature>
<dbReference type="NCBIfam" id="NF007014">
    <property type="entry name" value="PRK09478.1"/>
    <property type="match status" value="1"/>
</dbReference>
<dbReference type="InterPro" id="IPR001851">
    <property type="entry name" value="ABC_transp_permease"/>
</dbReference>
<reference evidence="7" key="1">
    <citation type="submission" date="2020-10" db="EMBL/GenBank/DDBJ databases">
        <authorList>
            <person name="Gilroy R."/>
        </authorList>
    </citation>
    <scope>NUCLEOTIDE SEQUENCE</scope>
    <source>
        <strain evidence="7">ChiSjej4B22-9803</strain>
    </source>
</reference>
<keyword evidence="3 6" id="KW-0812">Transmembrane</keyword>
<evidence type="ECO:0000256" key="3">
    <source>
        <dbReference type="ARBA" id="ARBA00022692"/>
    </source>
</evidence>
<comment type="caution">
    <text evidence="7">The sequence shown here is derived from an EMBL/GenBank/DDBJ whole genome shotgun (WGS) entry which is preliminary data.</text>
</comment>
<organism evidence="7 8">
    <name type="scientific">Candidatus Avimonoglobus intestinipullorum</name>
    <dbReference type="NCBI Taxonomy" id="2840699"/>
    <lineage>
        <taxon>Bacteria</taxon>
        <taxon>Bacillati</taxon>
        <taxon>Bacillota</taxon>
        <taxon>Clostridia</taxon>
        <taxon>Eubacteriales</taxon>
        <taxon>Candidatus Avimonoglobus</taxon>
    </lineage>
</organism>
<name>A0A9D1LTZ7_9FIRM</name>
<keyword evidence="2" id="KW-1003">Cell membrane</keyword>
<keyword evidence="5 6" id="KW-0472">Membrane</keyword>
<reference evidence="7" key="2">
    <citation type="journal article" date="2021" name="PeerJ">
        <title>Extensive microbial diversity within the chicken gut microbiome revealed by metagenomics and culture.</title>
        <authorList>
            <person name="Gilroy R."/>
            <person name="Ravi A."/>
            <person name="Getino M."/>
            <person name="Pursley I."/>
            <person name="Horton D.L."/>
            <person name="Alikhan N.F."/>
            <person name="Baker D."/>
            <person name="Gharbi K."/>
            <person name="Hall N."/>
            <person name="Watson M."/>
            <person name="Adriaenssens E.M."/>
            <person name="Foster-Nyarko E."/>
            <person name="Jarju S."/>
            <person name="Secka A."/>
            <person name="Antonio M."/>
            <person name="Oren A."/>
            <person name="Chaudhuri R.R."/>
            <person name="La Ragione R."/>
            <person name="Hildebrand F."/>
            <person name="Pallen M.J."/>
        </authorList>
    </citation>
    <scope>NUCLEOTIDE SEQUENCE</scope>
    <source>
        <strain evidence="7">ChiSjej4B22-9803</strain>
    </source>
</reference>
<dbReference type="AlphaFoldDB" id="A0A9D1LTZ7"/>
<evidence type="ECO:0000256" key="1">
    <source>
        <dbReference type="ARBA" id="ARBA00004651"/>
    </source>
</evidence>
<feature type="transmembrane region" description="Helical" evidence="6">
    <location>
        <begin position="46"/>
        <end position="65"/>
    </location>
</feature>
<evidence type="ECO:0000256" key="5">
    <source>
        <dbReference type="ARBA" id="ARBA00023136"/>
    </source>
</evidence>
<feature type="transmembrane region" description="Helical" evidence="6">
    <location>
        <begin position="103"/>
        <end position="124"/>
    </location>
</feature>
<gene>
    <name evidence="7" type="primary">mglC</name>
    <name evidence="7" type="ORF">IAB04_00870</name>
</gene>
<dbReference type="PANTHER" id="PTHR32196">
    <property type="entry name" value="ABC TRANSPORTER PERMEASE PROTEIN YPHD-RELATED-RELATED"/>
    <property type="match status" value="1"/>
</dbReference>
<dbReference type="Proteomes" id="UP000824111">
    <property type="component" value="Unassembled WGS sequence"/>
</dbReference>
<comment type="subcellular location">
    <subcellularLocation>
        <location evidence="1">Cell membrane</location>
        <topology evidence="1">Multi-pass membrane protein</topology>
    </subcellularLocation>
</comment>
<keyword evidence="4 6" id="KW-1133">Transmembrane helix</keyword>
<evidence type="ECO:0000256" key="4">
    <source>
        <dbReference type="ARBA" id="ARBA00022989"/>
    </source>
</evidence>
<evidence type="ECO:0000256" key="2">
    <source>
        <dbReference type="ARBA" id="ARBA00022475"/>
    </source>
</evidence>
<feature type="transmembrane region" description="Helical" evidence="6">
    <location>
        <begin position="13"/>
        <end position="34"/>
    </location>
</feature>
<feature type="transmembrane region" description="Helical" evidence="6">
    <location>
        <begin position="130"/>
        <end position="151"/>
    </location>
</feature>
<dbReference type="GO" id="GO:0005886">
    <property type="term" value="C:plasma membrane"/>
    <property type="evidence" value="ECO:0007669"/>
    <property type="project" value="UniProtKB-SubCell"/>
</dbReference>
<dbReference type="GO" id="GO:0022857">
    <property type="term" value="F:transmembrane transporter activity"/>
    <property type="evidence" value="ECO:0007669"/>
    <property type="project" value="InterPro"/>
</dbReference>
<dbReference type="EMBL" id="DVND01000019">
    <property type="protein sequence ID" value="HIU47895.1"/>
    <property type="molecule type" value="Genomic_DNA"/>
</dbReference>
<protein>
    <submittedName>
        <fullName evidence="7">Galactose/methyl galactoside ABC transporter permease MglC</fullName>
    </submittedName>
</protein>
<evidence type="ECO:0000313" key="8">
    <source>
        <dbReference type="Proteomes" id="UP000824111"/>
    </source>
</evidence>
<evidence type="ECO:0000313" key="7">
    <source>
        <dbReference type="EMBL" id="HIU47895.1"/>
    </source>
</evidence>
<feature type="transmembrane region" description="Helical" evidence="6">
    <location>
        <begin position="269"/>
        <end position="299"/>
    </location>
</feature>
<evidence type="ECO:0000256" key="6">
    <source>
        <dbReference type="SAM" id="Phobius"/>
    </source>
</evidence>
<proteinExistence type="predicted"/>
<dbReference type="PANTHER" id="PTHR32196:SF18">
    <property type="entry name" value="GALACTOSE_METHYL GALACTOSIDE IMPORT PERMEASE PROTEIN MGLC"/>
    <property type="match status" value="1"/>
</dbReference>
<accession>A0A9D1LTZ7</accession>